<dbReference type="Gene3D" id="2.60.40.10">
    <property type="entry name" value="Immunoglobulins"/>
    <property type="match status" value="1"/>
</dbReference>
<name>A0ABV0B5Y3_9SPHN</name>
<evidence type="ECO:0000256" key="1">
    <source>
        <dbReference type="SAM" id="SignalP"/>
    </source>
</evidence>
<feature type="signal peptide" evidence="1">
    <location>
        <begin position="1"/>
        <end position="25"/>
    </location>
</feature>
<evidence type="ECO:0000313" key="2">
    <source>
        <dbReference type="EMBL" id="MEN3745812.1"/>
    </source>
</evidence>
<dbReference type="GO" id="GO:0016787">
    <property type="term" value="F:hydrolase activity"/>
    <property type="evidence" value="ECO:0007669"/>
    <property type="project" value="UniProtKB-KW"/>
</dbReference>
<dbReference type="SUPFAM" id="SSF81296">
    <property type="entry name" value="E set domains"/>
    <property type="match status" value="1"/>
</dbReference>
<dbReference type="Gene3D" id="3.40.50.1820">
    <property type="entry name" value="alpha/beta hydrolase"/>
    <property type="match status" value="1"/>
</dbReference>
<dbReference type="Pfam" id="PF00756">
    <property type="entry name" value="Esterase"/>
    <property type="match status" value="1"/>
</dbReference>
<dbReference type="InterPro" id="IPR000801">
    <property type="entry name" value="Esterase-like"/>
</dbReference>
<dbReference type="PANTHER" id="PTHR48098">
    <property type="entry name" value="ENTEROCHELIN ESTERASE-RELATED"/>
    <property type="match status" value="1"/>
</dbReference>
<dbReference type="RefSeq" id="WP_346244817.1">
    <property type="nucleotide sequence ID" value="NZ_JBDIZK010000001.1"/>
</dbReference>
<dbReference type="SUPFAM" id="SSF53474">
    <property type="entry name" value="alpha/beta-Hydrolases"/>
    <property type="match status" value="1"/>
</dbReference>
<reference evidence="2 3" key="1">
    <citation type="submission" date="2024-05" db="EMBL/GenBank/DDBJ databases">
        <title>Sphingomonas sp. HF-S3 16S ribosomal RNA gene Genome sequencing and assembly.</title>
        <authorList>
            <person name="Lee H."/>
        </authorList>
    </citation>
    <scope>NUCLEOTIDE SEQUENCE [LARGE SCALE GENOMIC DNA]</scope>
    <source>
        <strain evidence="2 3">HF-S3</strain>
    </source>
</reference>
<comment type="caution">
    <text evidence="2">The sequence shown here is derived from an EMBL/GenBank/DDBJ whole genome shotgun (WGS) entry which is preliminary data.</text>
</comment>
<dbReference type="InterPro" id="IPR013783">
    <property type="entry name" value="Ig-like_fold"/>
</dbReference>
<feature type="chain" id="PRO_5046513576" evidence="1">
    <location>
        <begin position="26"/>
        <end position="395"/>
    </location>
</feature>
<proteinExistence type="predicted"/>
<dbReference type="Proteomes" id="UP001427805">
    <property type="component" value="Unassembled WGS sequence"/>
</dbReference>
<keyword evidence="2" id="KW-0378">Hydrolase</keyword>
<keyword evidence="1" id="KW-0732">Signal</keyword>
<organism evidence="2 3">
    <name type="scientific">Sphingomonas rustica</name>
    <dbReference type="NCBI Taxonomy" id="3103142"/>
    <lineage>
        <taxon>Bacteria</taxon>
        <taxon>Pseudomonadati</taxon>
        <taxon>Pseudomonadota</taxon>
        <taxon>Alphaproteobacteria</taxon>
        <taxon>Sphingomonadales</taxon>
        <taxon>Sphingomonadaceae</taxon>
        <taxon>Sphingomonas</taxon>
    </lineage>
</organism>
<keyword evidence="3" id="KW-1185">Reference proteome</keyword>
<gene>
    <name evidence="2" type="ORF">TPR58_01435</name>
</gene>
<evidence type="ECO:0000313" key="3">
    <source>
        <dbReference type="Proteomes" id="UP001427805"/>
    </source>
</evidence>
<dbReference type="EMBL" id="JBDIZK010000001">
    <property type="protein sequence ID" value="MEN3745812.1"/>
    <property type="molecule type" value="Genomic_DNA"/>
</dbReference>
<dbReference type="InterPro" id="IPR014756">
    <property type="entry name" value="Ig_E-set"/>
</dbReference>
<dbReference type="InterPro" id="IPR050583">
    <property type="entry name" value="Mycobacterial_A85_antigen"/>
</dbReference>
<protein>
    <submittedName>
        <fullName evidence="2">Alpha/beta hydrolase-fold protein</fullName>
    </submittedName>
</protein>
<accession>A0ABV0B5Y3</accession>
<sequence>MKSVLATALAASAALPALLAAPAAAQDAPRKCGTADLMNPLFYQPVEQLPDSRIRFRLCAPEATEPRVVSADIEAIPSGYDGKPAGLVMTRDQLGYWVATTAVPVAAGTYSYGFRIGGLTMADPQAEQFSVSYRGTSSVLEVAGLGGAFQRYDPAIPHGAVSTIDYSSASLGVVRRAHVYTPPGYEKGGTRRYPVLYLVHGAGDSDDSWTSRGRAHYILDNLIASGKAVPMIVVMPAGHTVFKPGSDLFANKDFADDLVKDLIPLIDGRYRTQADPAHRAMAGLSMGGAHTLSWGLPNPGVFGPIGIFSMGFYLPGQEERFIAANDANLRARARAGAPVVFAMGKTDFLYPAVAPTRAIMDRYAIRYRYIESEGGHTWVNWRDYLREFAGSIFKR</sequence>
<dbReference type="InterPro" id="IPR029058">
    <property type="entry name" value="AB_hydrolase_fold"/>
</dbReference>